<evidence type="ECO:0000256" key="14">
    <source>
        <dbReference type="ARBA" id="ARBA00023242"/>
    </source>
</evidence>
<keyword evidence="13" id="KW-0472">Membrane</keyword>
<keyword evidence="8" id="KW-0519">Myristate</keyword>
<evidence type="ECO:0000259" key="17">
    <source>
        <dbReference type="PROSITE" id="PS50222"/>
    </source>
</evidence>
<keyword evidence="11" id="KW-0106">Calcium</keyword>
<dbReference type="GO" id="GO:0005509">
    <property type="term" value="F:calcium ion binding"/>
    <property type="evidence" value="ECO:0007669"/>
    <property type="project" value="InterPro"/>
</dbReference>
<sequence length="174" mass="20326">MGNCRSIIHTLPDEQIAIIEEETGCRGYLDRDDFFAIRELAVNPLGDRIIDAFFDEAHEPDGKMTFEDFARVLAHFRPCKDNEETGVNSRRNKLKFAFAMYDLNKNGYITRHEFKVILIMMIGPQVSDQELECITDRTMQEGDYVKDGQISFEEFSRAMERLHIEELMSIRFED</sequence>
<protein>
    <submittedName>
        <fullName evidence="19">EF-hand domain-containing protein</fullName>
    </submittedName>
</protein>
<dbReference type="GO" id="GO:0005886">
    <property type="term" value="C:plasma membrane"/>
    <property type="evidence" value="ECO:0007669"/>
    <property type="project" value="UniProtKB-SubCell"/>
</dbReference>
<keyword evidence="14" id="KW-0539">Nucleus</keyword>
<evidence type="ECO:0000313" key="18">
    <source>
        <dbReference type="Proteomes" id="UP000046393"/>
    </source>
</evidence>
<dbReference type="Pfam" id="PF13499">
    <property type="entry name" value="EF-hand_7"/>
    <property type="match status" value="1"/>
</dbReference>
<dbReference type="STRING" id="451379.A0A0N5AQZ2"/>
<evidence type="ECO:0000256" key="8">
    <source>
        <dbReference type="ARBA" id="ARBA00022707"/>
    </source>
</evidence>
<dbReference type="AlphaFoldDB" id="A0A0N5AQZ2"/>
<dbReference type="GO" id="GO:0005634">
    <property type="term" value="C:nucleus"/>
    <property type="evidence" value="ECO:0007669"/>
    <property type="project" value="UniProtKB-SubCell"/>
</dbReference>
<evidence type="ECO:0000256" key="11">
    <source>
        <dbReference type="ARBA" id="ARBA00022837"/>
    </source>
</evidence>
<dbReference type="WBParaSite" id="SMUV_0000712001-mRNA-1">
    <property type="protein sequence ID" value="SMUV_0000712001-mRNA-1"/>
    <property type="gene ID" value="SMUV_0000712001"/>
</dbReference>
<organism evidence="18 19">
    <name type="scientific">Syphacia muris</name>
    <dbReference type="NCBI Taxonomy" id="451379"/>
    <lineage>
        <taxon>Eukaryota</taxon>
        <taxon>Metazoa</taxon>
        <taxon>Ecdysozoa</taxon>
        <taxon>Nematoda</taxon>
        <taxon>Chromadorea</taxon>
        <taxon>Rhabditida</taxon>
        <taxon>Spirurina</taxon>
        <taxon>Oxyuridomorpha</taxon>
        <taxon>Oxyuroidea</taxon>
        <taxon>Oxyuridae</taxon>
        <taxon>Syphacia</taxon>
    </lineage>
</organism>
<evidence type="ECO:0000256" key="2">
    <source>
        <dbReference type="ARBA" id="ARBA00004236"/>
    </source>
</evidence>
<evidence type="ECO:0000256" key="4">
    <source>
        <dbReference type="ARBA" id="ARBA00022448"/>
    </source>
</evidence>
<dbReference type="InterPro" id="IPR018247">
    <property type="entry name" value="EF_Hand_1_Ca_BS"/>
</dbReference>
<keyword evidence="10" id="KW-0677">Repeat</keyword>
<keyword evidence="5" id="KW-1003">Cell membrane</keyword>
<dbReference type="PROSITE" id="PS50222">
    <property type="entry name" value="EF_HAND_2"/>
    <property type="match status" value="2"/>
</dbReference>
<keyword evidence="4" id="KW-0813">Transport</keyword>
<dbReference type="Proteomes" id="UP000046393">
    <property type="component" value="Unplaced"/>
</dbReference>
<dbReference type="GO" id="GO:0015031">
    <property type="term" value="P:protein transport"/>
    <property type="evidence" value="ECO:0007669"/>
    <property type="project" value="UniProtKB-KW"/>
</dbReference>
<dbReference type="InterPro" id="IPR002048">
    <property type="entry name" value="EF_hand_dom"/>
</dbReference>
<dbReference type="GO" id="GO:0005737">
    <property type="term" value="C:cytoplasm"/>
    <property type="evidence" value="ECO:0007669"/>
    <property type="project" value="UniProtKB-SubCell"/>
</dbReference>
<keyword evidence="15" id="KW-0449">Lipoprotein</keyword>
<proteinExistence type="inferred from homology"/>
<accession>A0A0N5AQZ2</accession>
<dbReference type="PROSITE" id="PS00018">
    <property type="entry name" value="EF_HAND_1"/>
    <property type="match status" value="1"/>
</dbReference>
<evidence type="ECO:0000256" key="12">
    <source>
        <dbReference type="ARBA" id="ARBA00022927"/>
    </source>
</evidence>
<evidence type="ECO:0000256" key="10">
    <source>
        <dbReference type="ARBA" id="ARBA00022737"/>
    </source>
</evidence>
<keyword evidence="18" id="KW-1185">Reference proteome</keyword>
<evidence type="ECO:0000256" key="9">
    <source>
        <dbReference type="ARBA" id="ARBA00022723"/>
    </source>
</evidence>
<evidence type="ECO:0000256" key="3">
    <source>
        <dbReference type="ARBA" id="ARBA00004496"/>
    </source>
</evidence>
<dbReference type="SMART" id="SM00054">
    <property type="entry name" value="EFh"/>
    <property type="match status" value="3"/>
</dbReference>
<keyword evidence="12" id="KW-0653">Protein transport</keyword>
<evidence type="ECO:0000313" key="19">
    <source>
        <dbReference type="WBParaSite" id="SMUV_0000712001-mRNA-1"/>
    </source>
</evidence>
<evidence type="ECO:0000256" key="7">
    <source>
        <dbReference type="ARBA" id="ARBA00022553"/>
    </source>
</evidence>
<feature type="domain" description="EF-hand" evidence="17">
    <location>
        <begin position="89"/>
        <end position="124"/>
    </location>
</feature>
<evidence type="ECO:0000256" key="15">
    <source>
        <dbReference type="ARBA" id="ARBA00023288"/>
    </source>
</evidence>
<dbReference type="InterPro" id="IPR011992">
    <property type="entry name" value="EF-hand-dom_pair"/>
</dbReference>
<keyword evidence="6" id="KW-0963">Cytoplasm</keyword>
<evidence type="ECO:0000256" key="1">
    <source>
        <dbReference type="ARBA" id="ARBA00004123"/>
    </source>
</evidence>
<evidence type="ECO:0000256" key="16">
    <source>
        <dbReference type="ARBA" id="ARBA00038164"/>
    </source>
</evidence>
<comment type="similarity">
    <text evidence="16">Belongs to the calcineurin regulatory subunit family. CHP subfamily.</text>
</comment>
<feature type="domain" description="EF-hand" evidence="17">
    <location>
        <begin position="146"/>
        <end position="165"/>
    </location>
</feature>
<evidence type="ECO:0000256" key="6">
    <source>
        <dbReference type="ARBA" id="ARBA00022490"/>
    </source>
</evidence>
<dbReference type="Gene3D" id="1.10.238.10">
    <property type="entry name" value="EF-hand"/>
    <property type="match status" value="1"/>
</dbReference>
<reference evidence="19" key="1">
    <citation type="submission" date="2017-02" db="UniProtKB">
        <authorList>
            <consortium name="WormBaseParasite"/>
        </authorList>
    </citation>
    <scope>IDENTIFICATION</scope>
</reference>
<name>A0A0N5AQZ2_9BILA</name>
<keyword evidence="9" id="KW-0479">Metal-binding</keyword>
<comment type="subcellular location">
    <subcellularLocation>
        <location evidence="2">Cell membrane</location>
    </subcellularLocation>
    <subcellularLocation>
        <location evidence="3">Cytoplasm</location>
    </subcellularLocation>
    <subcellularLocation>
        <location evidence="1">Nucleus</location>
    </subcellularLocation>
</comment>
<evidence type="ECO:0000256" key="5">
    <source>
        <dbReference type="ARBA" id="ARBA00022475"/>
    </source>
</evidence>
<dbReference type="CDD" id="cd00051">
    <property type="entry name" value="EFh"/>
    <property type="match status" value="1"/>
</dbReference>
<dbReference type="PANTHER" id="PTHR46002">
    <property type="entry name" value="EG:114D9.1 PROTEIN-RELATED"/>
    <property type="match status" value="1"/>
</dbReference>
<keyword evidence="7" id="KW-0597">Phosphoprotein</keyword>
<dbReference type="InterPro" id="IPR051875">
    <property type="entry name" value="Calcineurin_B_homologous"/>
</dbReference>
<evidence type="ECO:0000256" key="13">
    <source>
        <dbReference type="ARBA" id="ARBA00023136"/>
    </source>
</evidence>
<dbReference type="SUPFAM" id="SSF47473">
    <property type="entry name" value="EF-hand"/>
    <property type="match status" value="1"/>
</dbReference>